<sequence length="64" mass="6798">MSLVEIITYFVLPAIMVAGGYGFARYATTRPEPLSVVRSRNDASEIGGSQPRGAVSRKTPGAAR</sequence>
<keyword evidence="2" id="KW-1133">Transmembrane helix</keyword>
<dbReference type="AlphaFoldDB" id="A0A4Q9GAL8"/>
<proteinExistence type="predicted"/>
<dbReference type="Proteomes" id="UP000291613">
    <property type="component" value="Unassembled WGS sequence"/>
</dbReference>
<keyword evidence="2" id="KW-0812">Transmembrane</keyword>
<evidence type="ECO:0000256" key="1">
    <source>
        <dbReference type="SAM" id="MobiDB-lite"/>
    </source>
</evidence>
<gene>
    <name evidence="3" type="ORF">EYR15_15220</name>
</gene>
<organism evidence="3 4">
    <name type="scientific">Hansschlegelia quercus</name>
    <dbReference type="NCBI Taxonomy" id="2528245"/>
    <lineage>
        <taxon>Bacteria</taxon>
        <taxon>Pseudomonadati</taxon>
        <taxon>Pseudomonadota</taxon>
        <taxon>Alphaproteobacteria</taxon>
        <taxon>Hyphomicrobiales</taxon>
        <taxon>Methylopilaceae</taxon>
        <taxon>Hansschlegelia</taxon>
    </lineage>
</organism>
<feature type="region of interest" description="Disordered" evidence="1">
    <location>
        <begin position="37"/>
        <end position="64"/>
    </location>
</feature>
<keyword evidence="4" id="KW-1185">Reference proteome</keyword>
<comment type="caution">
    <text evidence="3">The sequence shown here is derived from an EMBL/GenBank/DDBJ whole genome shotgun (WGS) entry which is preliminary data.</text>
</comment>
<dbReference type="EMBL" id="SIUB01000009">
    <property type="protein sequence ID" value="TBN47964.1"/>
    <property type="molecule type" value="Genomic_DNA"/>
</dbReference>
<reference evidence="3 4" key="1">
    <citation type="submission" date="2019-02" db="EMBL/GenBank/DDBJ databases">
        <title>Hansschlegelia quercus sp. nov., a novel methylotrophic bacterium from buds of oak (Quercus robur L.).</title>
        <authorList>
            <person name="Agafonova N.V."/>
            <person name="Kaparullina E.N."/>
            <person name="Grouzdev D.S."/>
            <person name="Doronina N.V."/>
        </authorList>
    </citation>
    <scope>NUCLEOTIDE SEQUENCE [LARGE SCALE GENOMIC DNA]</scope>
    <source>
        <strain evidence="3 4">Dub</strain>
    </source>
</reference>
<protein>
    <submittedName>
        <fullName evidence="3">Uncharacterized protein</fullName>
    </submittedName>
</protein>
<accession>A0A4Q9GAL8</accession>
<evidence type="ECO:0000256" key="2">
    <source>
        <dbReference type="SAM" id="Phobius"/>
    </source>
</evidence>
<name>A0A4Q9GAL8_9HYPH</name>
<feature type="transmembrane region" description="Helical" evidence="2">
    <location>
        <begin position="6"/>
        <end position="24"/>
    </location>
</feature>
<keyword evidence="2" id="KW-0472">Membrane</keyword>
<evidence type="ECO:0000313" key="4">
    <source>
        <dbReference type="Proteomes" id="UP000291613"/>
    </source>
</evidence>
<dbReference type="RefSeq" id="WP_131004423.1">
    <property type="nucleotide sequence ID" value="NZ_JBHSZR010000008.1"/>
</dbReference>
<evidence type="ECO:0000313" key="3">
    <source>
        <dbReference type="EMBL" id="TBN47964.1"/>
    </source>
</evidence>